<gene>
    <name evidence="2" type="ORF">A3C88_02590</name>
</gene>
<dbReference type="EMBL" id="MGJZ01000035">
    <property type="protein sequence ID" value="OGN16249.1"/>
    <property type="molecule type" value="Genomic_DNA"/>
</dbReference>
<reference evidence="2 3" key="1">
    <citation type="journal article" date="2016" name="Nat. Commun.">
        <title>Thousands of microbial genomes shed light on interconnected biogeochemical processes in an aquifer system.</title>
        <authorList>
            <person name="Anantharaman K."/>
            <person name="Brown C.T."/>
            <person name="Hug L.A."/>
            <person name="Sharon I."/>
            <person name="Castelle C.J."/>
            <person name="Probst A.J."/>
            <person name="Thomas B.C."/>
            <person name="Singh A."/>
            <person name="Wilkins M.J."/>
            <person name="Karaoz U."/>
            <person name="Brodie E.L."/>
            <person name="Williams K.H."/>
            <person name="Hubbard S.S."/>
            <person name="Banfield J.F."/>
        </authorList>
    </citation>
    <scope>NUCLEOTIDE SEQUENCE [LARGE SCALE GENOMIC DNA]</scope>
</reference>
<dbReference type="InterPro" id="IPR052514">
    <property type="entry name" value="SAM-dependent_MTase"/>
</dbReference>
<dbReference type="NCBIfam" id="TIGR01444">
    <property type="entry name" value="fkbM_fam"/>
    <property type="match status" value="1"/>
</dbReference>
<name>A0A1F8FV90_9BACT</name>
<dbReference type="Proteomes" id="UP000178117">
    <property type="component" value="Unassembled WGS sequence"/>
</dbReference>
<dbReference type="Gene3D" id="3.40.50.150">
    <property type="entry name" value="Vaccinia Virus protein VP39"/>
    <property type="match status" value="1"/>
</dbReference>
<evidence type="ECO:0000313" key="2">
    <source>
        <dbReference type="EMBL" id="OGN16249.1"/>
    </source>
</evidence>
<evidence type="ECO:0000259" key="1">
    <source>
        <dbReference type="Pfam" id="PF05050"/>
    </source>
</evidence>
<sequence>MNLIKKLKTHFWRVKMVWRIHGLKAALGLYVAKTPILNSILKRIFGRILIRTKVLGSVMYLNIFDEGLHRKLLLKGIREISHVNQIRNNVKEGMIGIELGANVGYFALLGARLVGPSGKIYCIEPELRNLSLLKKNVAANGFEDRMKVFRYIVGDHDGMDKLFLSEYGNTHTMSPVRGKHGAVETPMITIDTFLEQNQIKPGDVDFIRMDIEGYEVIAFKGMEKLFAANPKLKIFMEFHPSYYPEWGWNYEKLLRYLEGHGFKVREVAQDRELDEQGNICPVILKNPTVEEILEMERKTAGDGGQAFLEKVTS</sequence>
<dbReference type="AlphaFoldDB" id="A0A1F8FV90"/>
<dbReference type="PANTHER" id="PTHR34203">
    <property type="entry name" value="METHYLTRANSFERASE, FKBM FAMILY PROTEIN"/>
    <property type="match status" value="1"/>
</dbReference>
<dbReference type="Pfam" id="PF05050">
    <property type="entry name" value="Methyltransf_21"/>
    <property type="match status" value="1"/>
</dbReference>
<comment type="caution">
    <text evidence="2">The sequence shown here is derived from an EMBL/GenBank/DDBJ whole genome shotgun (WGS) entry which is preliminary data.</text>
</comment>
<proteinExistence type="predicted"/>
<dbReference type="STRING" id="1802685.A3C88_02590"/>
<evidence type="ECO:0000313" key="3">
    <source>
        <dbReference type="Proteomes" id="UP000178117"/>
    </source>
</evidence>
<feature type="domain" description="Methyltransferase FkbM" evidence="1">
    <location>
        <begin position="99"/>
        <end position="264"/>
    </location>
</feature>
<protein>
    <recommendedName>
        <fullName evidence="1">Methyltransferase FkbM domain-containing protein</fullName>
    </recommendedName>
</protein>
<dbReference type="PANTHER" id="PTHR34203:SF15">
    <property type="entry name" value="SLL1173 PROTEIN"/>
    <property type="match status" value="1"/>
</dbReference>
<dbReference type="SUPFAM" id="SSF53335">
    <property type="entry name" value="S-adenosyl-L-methionine-dependent methyltransferases"/>
    <property type="match status" value="1"/>
</dbReference>
<organism evidence="2 3">
    <name type="scientific">Candidatus Yanofskybacteria bacterium RIFCSPHIGHO2_02_FULL_50_12</name>
    <dbReference type="NCBI Taxonomy" id="1802685"/>
    <lineage>
        <taxon>Bacteria</taxon>
        <taxon>Candidatus Yanofskyibacteriota</taxon>
    </lineage>
</organism>
<dbReference type="InterPro" id="IPR029063">
    <property type="entry name" value="SAM-dependent_MTases_sf"/>
</dbReference>
<dbReference type="InterPro" id="IPR006342">
    <property type="entry name" value="FkbM_mtfrase"/>
</dbReference>
<accession>A0A1F8FV90</accession>